<dbReference type="PANTHER" id="PTHR31970:SF9">
    <property type="entry name" value="MOLYBDATE TRANSPORTER 2"/>
    <property type="match status" value="1"/>
</dbReference>
<dbReference type="GO" id="GO:0015098">
    <property type="term" value="F:molybdate ion transmembrane transporter activity"/>
    <property type="evidence" value="ECO:0007669"/>
    <property type="project" value="InterPro"/>
</dbReference>
<feature type="compositionally biased region" description="Low complexity" evidence="1">
    <location>
        <begin position="49"/>
        <end position="77"/>
    </location>
</feature>
<dbReference type="OrthoDB" id="5402974at2759"/>
<organism evidence="2 3">
    <name type="scientific">Actinidia rufa</name>
    <dbReference type="NCBI Taxonomy" id="165716"/>
    <lineage>
        <taxon>Eukaryota</taxon>
        <taxon>Viridiplantae</taxon>
        <taxon>Streptophyta</taxon>
        <taxon>Embryophyta</taxon>
        <taxon>Tracheophyta</taxon>
        <taxon>Spermatophyta</taxon>
        <taxon>Magnoliopsida</taxon>
        <taxon>eudicotyledons</taxon>
        <taxon>Gunneridae</taxon>
        <taxon>Pentapetalae</taxon>
        <taxon>asterids</taxon>
        <taxon>Ericales</taxon>
        <taxon>Actinidiaceae</taxon>
        <taxon>Actinidia</taxon>
    </lineage>
</organism>
<dbReference type="AlphaFoldDB" id="A0A7J0F0U0"/>
<feature type="region of interest" description="Disordered" evidence="1">
    <location>
        <begin position="33"/>
        <end position="103"/>
    </location>
</feature>
<keyword evidence="3" id="KW-1185">Reference proteome</keyword>
<dbReference type="Proteomes" id="UP000585474">
    <property type="component" value="Unassembled WGS sequence"/>
</dbReference>
<evidence type="ECO:0000313" key="3">
    <source>
        <dbReference type="Proteomes" id="UP000585474"/>
    </source>
</evidence>
<proteinExistence type="predicted"/>
<dbReference type="EMBL" id="BJWL01000007">
    <property type="protein sequence ID" value="GFY91487.1"/>
    <property type="molecule type" value="Genomic_DNA"/>
</dbReference>
<protein>
    <submittedName>
        <fullName evidence="2">Sulfate transmembrane transporter</fullName>
    </submittedName>
</protein>
<dbReference type="PANTHER" id="PTHR31970">
    <property type="match status" value="1"/>
</dbReference>
<keyword evidence="2" id="KW-0812">Transmembrane</keyword>
<sequence>MGDIGTYIPIVLSLTLVSHLDLYTTLIATAISETPHLSPPPKSPPPPSSTSAPPDSCPSSTGSSPSPSSEAFSSPKGSPSPSPPSKYLRNTQDFSAEKSGQPRPWLGLDGFIVALFSLSSDDFEVGGVLPPWRSISPGDWAE</sequence>
<accession>A0A7J0F0U0</accession>
<feature type="compositionally biased region" description="Pro residues" evidence="1">
    <location>
        <begin position="37"/>
        <end position="48"/>
    </location>
</feature>
<evidence type="ECO:0000313" key="2">
    <source>
        <dbReference type="EMBL" id="GFY91487.1"/>
    </source>
</evidence>
<keyword evidence="2" id="KW-0472">Membrane</keyword>
<name>A0A7J0F0U0_9ERIC</name>
<reference evidence="2 3" key="1">
    <citation type="submission" date="2019-07" db="EMBL/GenBank/DDBJ databases">
        <title>De Novo Assembly of kiwifruit Actinidia rufa.</title>
        <authorList>
            <person name="Sugita-Konishi S."/>
            <person name="Sato K."/>
            <person name="Mori E."/>
            <person name="Abe Y."/>
            <person name="Kisaki G."/>
            <person name="Hamano K."/>
            <person name="Suezawa K."/>
            <person name="Otani M."/>
            <person name="Fukuda T."/>
            <person name="Manabe T."/>
            <person name="Gomi K."/>
            <person name="Tabuchi M."/>
            <person name="Akimitsu K."/>
            <person name="Kataoka I."/>
        </authorList>
    </citation>
    <scope>NUCLEOTIDE SEQUENCE [LARGE SCALE GENOMIC DNA]</scope>
    <source>
        <strain evidence="3">cv. Fuchu</strain>
    </source>
</reference>
<comment type="caution">
    <text evidence="2">The sequence shown here is derived from an EMBL/GenBank/DDBJ whole genome shotgun (WGS) entry which is preliminary data.</text>
</comment>
<evidence type="ECO:0000256" key="1">
    <source>
        <dbReference type="SAM" id="MobiDB-lite"/>
    </source>
</evidence>
<gene>
    <name evidence="2" type="ORF">Acr_07g0016830</name>
</gene>
<dbReference type="InterPro" id="IPR031563">
    <property type="entry name" value="MOT1/MOT2"/>
</dbReference>